<keyword evidence="4" id="KW-0547">Nucleotide-binding</keyword>
<comment type="subcellular location">
    <subcellularLocation>
        <location evidence="1">Membrane</location>
        <topology evidence="1">Multi-pass membrane protein</topology>
    </subcellularLocation>
</comment>
<keyword evidence="6" id="KW-0460">Magnesium</keyword>
<evidence type="ECO:0000256" key="2">
    <source>
        <dbReference type="ARBA" id="ARBA00022692"/>
    </source>
</evidence>
<gene>
    <name evidence="10" type="ORF">JYZ213_LOCUS18930</name>
</gene>
<reference evidence="10" key="1">
    <citation type="submission" date="2021-02" db="EMBL/GenBank/DDBJ databases">
        <authorList>
            <person name="Nowell W R."/>
        </authorList>
    </citation>
    <scope>NUCLEOTIDE SEQUENCE</scope>
</reference>
<dbReference type="Gene3D" id="3.40.1110.10">
    <property type="entry name" value="Calcium-transporting ATPase, cytoplasmic domain N"/>
    <property type="match status" value="1"/>
</dbReference>
<comment type="caution">
    <text evidence="10">The sequence shown here is derived from an EMBL/GenBank/DDBJ whole genome shotgun (WGS) entry which is preliminary data.</text>
</comment>
<organism evidence="10 11">
    <name type="scientific">Adineta steineri</name>
    <dbReference type="NCBI Taxonomy" id="433720"/>
    <lineage>
        <taxon>Eukaryota</taxon>
        <taxon>Metazoa</taxon>
        <taxon>Spiralia</taxon>
        <taxon>Gnathifera</taxon>
        <taxon>Rotifera</taxon>
        <taxon>Eurotatoria</taxon>
        <taxon>Bdelloidea</taxon>
        <taxon>Adinetida</taxon>
        <taxon>Adinetidae</taxon>
        <taxon>Adineta</taxon>
    </lineage>
</organism>
<keyword evidence="7" id="KW-1278">Translocase</keyword>
<accession>A0A814KQQ0</accession>
<dbReference type="EMBL" id="CAJNOG010000188">
    <property type="protein sequence ID" value="CAF1055631.1"/>
    <property type="molecule type" value="Genomic_DNA"/>
</dbReference>
<dbReference type="InterPro" id="IPR018303">
    <property type="entry name" value="ATPase_P-typ_P_site"/>
</dbReference>
<keyword evidence="9" id="KW-0472">Membrane</keyword>
<dbReference type="GO" id="GO:0005789">
    <property type="term" value="C:endoplasmic reticulum membrane"/>
    <property type="evidence" value="ECO:0007669"/>
    <property type="project" value="TreeGrafter"/>
</dbReference>
<dbReference type="PANTHER" id="PTHR45630">
    <property type="entry name" value="CATION-TRANSPORTING ATPASE-RELATED"/>
    <property type="match status" value="1"/>
</dbReference>
<dbReference type="PANTHER" id="PTHR45630:SF7">
    <property type="entry name" value="ENDOPLASMIC RETICULUM TRANSMEMBRANE HELIX TRANSLOCASE"/>
    <property type="match status" value="1"/>
</dbReference>
<evidence type="ECO:0000256" key="4">
    <source>
        <dbReference type="ARBA" id="ARBA00022741"/>
    </source>
</evidence>
<evidence type="ECO:0000256" key="7">
    <source>
        <dbReference type="ARBA" id="ARBA00022967"/>
    </source>
</evidence>
<evidence type="ECO:0000256" key="8">
    <source>
        <dbReference type="ARBA" id="ARBA00022989"/>
    </source>
</evidence>
<proteinExistence type="predicted"/>
<keyword evidence="5" id="KW-0067">ATP-binding</keyword>
<dbReference type="Proteomes" id="UP000663845">
    <property type="component" value="Unassembled WGS sequence"/>
</dbReference>
<sequence>MKRINCSTNTSLDDTASDNATKRKCIEHNTNNRNSTITTVDDDESCSTTSNFIDRILPLKEDSKSNFEFVDEQFEQHMAFFRNNSNILSTTALNNRMNNDLNSFTISAFLDLETKVYGENWAIPCTREEPLGECLLSATKLALVGTKDPKRNRYKLFIECTLILTSVVPPELPIELSLAVNTSLVALVKLLIYCTEPFRIPFAGKVDICCFDKTGTLTSDDLVVEGVAGIQGSDDPIPLSKIDVQSPVKQVLLTCHALANLDGDIIGDPLEKATLSALEWTVTRGDTVVPIKGRSGRWQISQRYHFLSALKRMSVIAGQSPSPSSNETTYIVAVKGAPETLKPMVS</sequence>
<protein>
    <submittedName>
        <fullName evidence="10">Uncharacterized protein</fullName>
    </submittedName>
</protein>
<dbReference type="GO" id="GO:0019829">
    <property type="term" value="F:ATPase-coupled monoatomic cation transmembrane transporter activity"/>
    <property type="evidence" value="ECO:0007669"/>
    <property type="project" value="TreeGrafter"/>
</dbReference>
<dbReference type="GO" id="GO:0015662">
    <property type="term" value="F:P-type ion transporter activity"/>
    <property type="evidence" value="ECO:0007669"/>
    <property type="project" value="TreeGrafter"/>
</dbReference>
<evidence type="ECO:0000256" key="1">
    <source>
        <dbReference type="ARBA" id="ARBA00004141"/>
    </source>
</evidence>
<keyword evidence="3" id="KW-0479">Metal-binding</keyword>
<dbReference type="GO" id="GO:0006874">
    <property type="term" value="P:intracellular calcium ion homeostasis"/>
    <property type="evidence" value="ECO:0007669"/>
    <property type="project" value="TreeGrafter"/>
</dbReference>
<evidence type="ECO:0000313" key="10">
    <source>
        <dbReference type="EMBL" id="CAF1055631.1"/>
    </source>
</evidence>
<dbReference type="InterPro" id="IPR023299">
    <property type="entry name" value="ATPase_P-typ_cyto_dom_N"/>
</dbReference>
<evidence type="ECO:0000313" key="11">
    <source>
        <dbReference type="Proteomes" id="UP000663845"/>
    </source>
</evidence>
<dbReference type="PROSITE" id="PS00154">
    <property type="entry name" value="ATPASE_E1_E2"/>
    <property type="match status" value="1"/>
</dbReference>
<dbReference type="SUPFAM" id="SSF81660">
    <property type="entry name" value="Metal cation-transporting ATPase, ATP-binding domain N"/>
    <property type="match status" value="1"/>
</dbReference>
<evidence type="ECO:0000256" key="3">
    <source>
        <dbReference type="ARBA" id="ARBA00022723"/>
    </source>
</evidence>
<dbReference type="AlphaFoldDB" id="A0A814KQQ0"/>
<dbReference type="GO" id="GO:0046872">
    <property type="term" value="F:metal ion binding"/>
    <property type="evidence" value="ECO:0007669"/>
    <property type="project" value="UniProtKB-KW"/>
</dbReference>
<dbReference type="SUPFAM" id="SSF81665">
    <property type="entry name" value="Calcium ATPase, transmembrane domain M"/>
    <property type="match status" value="1"/>
</dbReference>
<dbReference type="InterPro" id="IPR006544">
    <property type="entry name" value="P-type_TPase_V"/>
</dbReference>
<evidence type="ECO:0000256" key="5">
    <source>
        <dbReference type="ARBA" id="ARBA00022840"/>
    </source>
</evidence>
<keyword evidence="8" id="KW-1133">Transmembrane helix</keyword>
<evidence type="ECO:0000256" key="9">
    <source>
        <dbReference type="ARBA" id="ARBA00023136"/>
    </source>
</evidence>
<dbReference type="InterPro" id="IPR023298">
    <property type="entry name" value="ATPase_P-typ_TM_dom_sf"/>
</dbReference>
<evidence type="ECO:0000256" key="6">
    <source>
        <dbReference type="ARBA" id="ARBA00022842"/>
    </source>
</evidence>
<dbReference type="GO" id="GO:0005524">
    <property type="term" value="F:ATP binding"/>
    <property type="evidence" value="ECO:0007669"/>
    <property type="project" value="UniProtKB-KW"/>
</dbReference>
<keyword evidence="2" id="KW-0812">Transmembrane</keyword>
<name>A0A814KQQ0_9BILA</name>